<proteinExistence type="predicted"/>
<evidence type="ECO:0000313" key="1">
    <source>
        <dbReference type="EnsemblPlants" id="PGSC0003DMT400009819"/>
    </source>
</evidence>
<keyword evidence="2" id="KW-1185">Reference proteome</keyword>
<organism evidence="1 2">
    <name type="scientific">Solanum tuberosum</name>
    <name type="common">Potato</name>
    <dbReference type="NCBI Taxonomy" id="4113"/>
    <lineage>
        <taxon>Eukaryota</taxon>
        <taxon>Viridiplantae</taxon>
        <taxon>Streptophyta</taxon>
        <taxon>Embryophyta</taxon>
        <taxon>Tracheophyta</taxon>
        <taxon>Spermatophyta</taxon>
        <taxon>Magnoliopsida</taxon>
        <taxon>eudicotyledons</taxon>
        <taxon>Gunneridae</taxon>
        <taxon>Pentapetalae</taxon>
        <taxon>asterids</taxon>
        <taxon>lamiids</taxon>
        <taxon>Solanales</taxon>
        <taxon>Solanaceae</taxon>
        <taxon>Solanoideae</taxon>
        <taxon>Solaneae</taxon>
        <taxon>Solanum</taxon>
    </lineage>
</organism>
<dbReference type="InParanoid" id="M0ZWZ4"/>
<dbReference type="PaxDb" id="4113-PGSC0003DMT400009819"/>
<protein>
    <submittedName>
        <fullName evidence="1">Uncharacterized protein</fullName>
    </submittedName>
</protein>
<reference evidence="2" key="1">
    <citation type="journal article" date="2011" name="Nature">
        <title>Genome sequence and analysis of the tuber crop potato.</title>
        <authorList>
            <consortium name="The Potato Genome Sequencing Consortium"/>
        </authorList>
    </citation>
    <scope>NUCLEOTIDE SEQUENCE [LARGE SCALE GENOMIC DNA]</scope>
    <source>
        <strain evidence="2">cv. DM1-3 516 R44</strain>
    </source>
</reference>
<sequence>MKRRREKEEKKKKRRLRSFRRRSLWKSSGVIPTRLDLLLKLLGCVGIVVDFDVEILVDLGLVSGCVLSFNPFYVEGYDDP</sequence>
<evidence type="ECO:0000313" key="2">
    <source>
        <dbReference type="Proteomes" id="UP000011115"/>
    </source>
</evidence>
<dbReference type="AlphaFoldDB" id="M0ZWZ4"/>
<accession>M0ZWZ4</accession>
<dbReference type="HOGENOM" id="CLU_2594512_0_0_1"/>
<name>M0ZWZ4_SOLTU</name>
<reference evidence="1" key="2">
    <citation type="submission" date="2015-06" db="UniProtKB">
        <authorList>
            <consortium name="EnsemblPlants"/>
        </authorList>
    </citation>
    <scope>IDENTIFICATION</scope>
    <source>
        <strain evidence="1">DM1-3 516 R44</strain>
    </source>
</reference>
<dbReference type="Proteomes" id="UP000011115">
    <property type="component" value="Unassembled WGS sequence"/>
</dbReference>
<dbReference type="EnsemblPlants" id="PGSC0003DMT400009819">
    <property type="protein sequence ID" value="PGSC0003DMT400009819"/>
    <property type="gene ID" value="PGSC0003DMG400003845"/>
</dbReference>
<dbReference type="Gramene" id="PGSC0003DMT400009819">
    <property type="protein sequence ID" value="PGSC0003DMT400009819"/>
    <property type="gene ID" value="PGSC0003DMG400003845"/>
</dbReference>